<evidence type="ECO:0000256" key="1">
    <source>
        <dbReference type="ARBA" id="ARBA00022676"/>
    </source>
</evidence>
<dbReference type="PANTHER" id="PTHR22916">
    <property type="entry name" value="GLYCOSYLTRANSFERASE"/>
    <property type="match status" value="1"/>
</dbReference>
<keyword evidence="1" id="KW-0328">Glycosyltransferase</keyword>
<dbReference type="CDD" id="cd00761">
    <property type="entry name" value="Glyco_tranf_GTA_type"/>
    <property type="match status" value="1"/>
</dbReference>
<proteinExistence type="predicted"/>
<dbReference type="RefSeq" id="WP_309954509.1">
    <property type="nucleotide sequence ID" value="NZ_JAVDUJ010000001.1"/>
</dbReference>
<feature type="domain" description="Glycosyltransferase 2-like" evidence="3">
    <location>
        <begin position="9"/>
        <end position="147"/>
    </location>
</feature>
<comment type="caution">
    <text evidence="4">The sequence shown here is derived from an EMBL/GenBank/DDBJ whole genome shotgun (WGS) entry which is preliminary data.</text>
</comment>
<dbReference type="InterPro" id="IPR001173">
    <property type="entry name" value="Glyco_trans_2-like"/>
</dbReference>
<dbReference type="Gene3D" id="3.90.550.10">
    <property type="entry name" value="Spore Coat Polysaccharide Biosynthesis Protein SpsA, Chain A"/>
    <property type="match status" value="1"/>
</dbReference>
<reference evidence="4 5" key="1">
    <citation type="submission" date="2023-07" db="EMBL/GenBank/DDBJ databases">
        <title>Sequencing the genomes of 1000 actinobacteria strains.</title>
        <authorList>
            <person name="Klenk H.-P."/>
        </authorList>
    </citation>
    <scope>NUCLEOTIDE SEQUENCE [LARGE SCALE GENOMIC DNA]</scope>
    <source>
        <strain evidence="4 5">DSM 15539</strain>
    </source>
</reference>
<protein>
    <submittedName>
        <fullName evidence="4">Glycosyltransferase involved in cell wall biosynthesis</fullName>
    </submittedName>
</protein>
<dbReference type="PANTHER" id="PTHR22916:SF51">
    <property type="entry name" value="GLYCOSYLTRANSFERASE EPSH-RELATED"/>
    <property type="match status" value="1"/>
</dbReference>
<evidence type="ECO:0000259" key="3">
    <source>
        <dbReference type="Pfam" id="PF00535"/>
    </source>
</evidence>
<dbReference type="SUPFAM" id="SSF53448">
    <property type="entry name" value="Nucleotide-diphospho-sugar transferases"/>
    <property type="match status" value="1"/>
</dbReference>
<evidence type="ECO:0000256" key="2">
    <source>
        <dbReference type="ARBA" id="ARBA00022679"/>
    </source>
</evidence>
<keyword evidence="2" id="KW-0808">Transferase</keyword>
<gene>
    <name evidence="4" type="ORF">J2S36_000118</name>
</gene>
<dbReference type="EMBL" id="JAVDUJ010000001">
    <property type="protein sequence ID" value="MDR6938575.1"/>
    <property type="molecule type" value="Genomic_DNA"/>
</dbReference>
<evidence type="ECO:0000313" key="5">
    <source>
        <dbReference type="Proteomes" id="UP001266099"/>
    </source>
</evidence>
<dbReference type="Pfam" id="PF00535">
    <property type="entry name" value="Glycos_transf_2"/>
    <property type="match status" value="1"/>
</dbReference>
<organism evidence="4 5">
    <name type="scientific">Arcanobacterium hippocoleae</name>
    <dbReference type="NCBI Taxonomy" id="149017"/>
    <lineage>
        <taxon>Bacteria</taxon>
        <taxon>Bacillati</taxon>
        <taxon>Actinomycetota</taxon>
        <taxon>Actinomycetes</taxon>
        <taxon>Actinomycetales</taxon>
        <taxon>Actinomycetaceae</taxon>
        <taxon>Arcanobacterium</taxon>
    </lineage>
</organism>
<dbReference type="Proteomes" id="UP001266099">
    <property type="component" value="Unassembled WGS sequence"/>
</dbReference>
<evidence type="ECO:0000313" key="4">
    <source>
        <dbReference type="EMBL" id="MDR6938575.1"/>
    </source>
</evidence>
<sequence>MEEKRPLVSVIVPVYNSAKYLSRLFASLLSQTYANLEIICVDDGSQDASYDILCQFALRDARIKTFRKRNSGAAGTRNFGINAATGDYICFVDSDDFIELDAIKLLVNIAQNSSADIVLFDLDNYSQDSGLFAANESINRNYVPIQKMFNAVDVPNIYKHIIGFTVNKFYRADFIRENKLFFPNVAAHEDMPFTYLALSLADGIYYFDKVLYHYRRANQHSVSNTLETDYKYMFKALQLTCEELVEHRIWEQFEKNFISYVLHMCNWQYARKNVLARIEFLETAKRVWFSKLGVSELLPQDVYDLEDYRIYEKALLIGKNQNRIAEFYRGCLRNPVLTKVVILFRIIRGKLARFIKSRQIFR</sequence>
<keyword evidence="5" id="KW-1185">Reference proteome</keyword>
<name>A0ABU1SZR2_9ACTO</name>
<accession>A0ABU1SZR2</accession>
<dbReference type="InterPro" id="IPR029044">
    <property type="entry name" value="Nucleotide-diphossugar_trans"/>
</dbReference>